<comment type="caution">
    <text evidence="1">The sequence shown here is derived from an EMBL/GenBank/DDBJ whole genome shotgun (WGS) entry which is preliminary data.</text>
</comment>
<protein>
    <submittedName>
        <fullName evidence="1">Uncharacterized protein</fullName>
    </submittedName>
</protein>
<dbReference type="EMBL" id="JAVVDO010000006">
    <property type="protein sequence ID" value="MDT8330499.1"/>
    <property type="molecule type" value="Genomic_DNA"/>
</dbReference>
<keyword evidence="2" id="KW-1185">Reference proteome</keyword>
<sequence>MTAARSKGAGWLQTLRPIDRLVAKRWLGEVGSTRFYAIARAAAASPRPAHRPRKNDYDVFADQAMRLWLRNSSLSREDAALQTARRVVSEPGNKAWLGRAPITEPALRKRIREAVRAYPPEALELLHQEAIKARQQTRFDIQFPQLSGEKSGSWMRRMELDWKQPAWSVSSQLKWVEDLTRGQEKLRQVMTDHMKIGRVVEALDGLIEIDPQLPVSVVARNLMDFVDVLKEQQAAWQRQQQRQQKSISQALSERADR</sequence>
<reference evidence="1 2" key="1">
    <citation type="journal article" date="2019" name="Microb. Pathog.">
        <title>Comparison of VITEK 2, MALDI-TOF MS, 16S rRNA gene sequencing, and whole-genome sequencing for identification of Roseomonas mucosa.</title>
        <authorList>
            <person name="Rudolph W.W."/>
            <person name="Gunzer F."/>
            <person name="Trauth M."/>
            <person name="Bunk B."/>
            <person name="Bigge R."/>
            <person name="Schrottner P."/>
        </authorList>
    </citation>
    <scope>NUCLEOTIDE SEQUENCE [LARGE SCALE GENOMIC DNA]</scope>
    <source>
        <strain evidence="1 2">DSM 103800</strain>
    </source>
</reference>
<dbReference type="RefSeq" id="WP_314280878.1">
    <property type="nucleotide sequence ID" value="NZ_JAVVDO010000006.1"/>
</dbReference>
<evidence type="ECO:0000313" key="1">
    <source>
        <dbReference type="EMBL" id="MDT8330499.1"/>
    </source>
</evidence>
<evidence type="ECO:0000313" key="2">
    <source>
        <dbReference type="Proteomes" id="UP001258945"/>
    </source>
</evidence>
<proteinExistence type="predicted"/>
<organism evidence="1 2">
    <name type="scientific">Roseomonas gilardii</name>
    <dbReference type="NCBI Taxonomy" id="257708"/>
    <lineage>
        <taxon>Bacteria</taxon>
        <taxon>Pseudomonadati</taxon>
        <taxon>Pseudomonadota</taxon>
        <taxon>Alphaproteobacteria</taxon>
        <taxon>Acetobacterales</taxon>
        <taxon>Roseomonadaceae</taxon>
        <taxon>Roseomonas</taxon>
    </lineage>
</organism>
<accession>A0ABU3MCC4</accession>
<dbReference type="Proteomes" id="UP001258945">
    <property type="component" value="Unassembled WGS sequence"/>
</dbReference>
<gene>
    <name evidence="1" type="ORF">RQ831_05490</name>
</gene>
<name>A0ABU3MCC4_9PROT</name>